<evidence type="ECO:0000313" key="4">
    <source>
        <dbReference type="Proteomes" id="UP000600101"/>
    </source>
</evidence>
<comment type="caution">
    <text evidence="3">The sequence shown here is derived from an EMBL/GenBank/DDBJ whole genome shotgun (WGS) entry which is preliminary data.</text>
</comment>
<dbReference type="PANTHER" id="PTHR42928:SF5">
    <property type="entry name" value="BLR1237 PROTEIN"/>
    <property type="match status" value="1"/>
</dbReference>
<evidence type="ECO:0000313" key="3">
    <source>
        <dbReference type="EMBL" id="MBC4018092.1"/>
    </source>
</evidence>
<accession>A0A9X0R4A1</accession>
<dbReference type="RefSeq" id="WP_186772847.1">
    <property type="nucleotide sequence ID" value="NZ_JACOMF010000042.1"/>
</dbReference>
<proteinExistence type="inferred from homology"/>
<dbReference type="EMBL" id="JACOMF010000042">
    <property type="protein sequence ID" value="MBC4018092.1"/>
    <property type="molecule type" value="Genomic_DNA"/>
</dbReference>
<dbReference type="Gene3D" id="3.40.190.150">
    <property type="entry name" value="Bordetella uptake gene, domain 1"/>
    <property type="match status" value="1"/>
</dbReference>
<feature type="chain" id="PRO_5040833308" evidence="2">
    <location>
        <begin position="28"/>
        <end position="328"/>
    </location>
</feature>
<evidence type="ECO:0000256" key="2">
    <source>
        <dbReference type="SAM" id="SignalP"/>
    </source>
</evidence>
<organism evidence="3 4">
    <name type="scientific">Siccirubricoccus deserti</name>
    <dbReference type="NCBI Taxonomy" id="2013562"/>
    <lineage>
        <taxon>Bacteria</taxon>
        <taxon>Pseudomonadati</taxon>
        <taxon>Pseudomonadota</taxon>
        <taxon>Alphaproteobacteria</taxon>
        <taxon>Acetobacterales</taxon>
        <taxon>Roseomonadaceae</taxon>
        <taxon>Siccirubricoccus</taxon>
    </lineage>
</organism>
<reference evidence="3" key="1">
    <citation type="submission" date="2020-08" db="EMBL/GenBank/DDBJ databases">
        <authorList>
            <person name="Hu Y."/>
            <person name="Nguyen S.V."/>
            <person name="Li F."/>
            <person name="Fanning S."/>
        </authorList>
    </citation>
    <scope>NUCLEOTIDE SEQUENCE</scope>
    <source>
        <strain evidence="3">SYSU D8009</strain>
    </source>
</reference>
<name>A0A9X0R4A1_9PROT</name>
<keyword evidence="2" id="KW-0732">Signal</keyword>
<protein>
    <submittedName>
        <fullName evidence="3">Tripartite tricarboxylate transporter substrate binding protein</fullName>
    </submittedName>
</protein>
<sequence>MSGWKAEPVRRRSLLAATALLPAVAAAQPAAEFPARSVRIIVPYGPGGSSDIVARILAQRATELSGQSFVVENRGGGAAIPGTQAVAAAPADGYTIGTADNALVVNPGLFRDRMPFDTERDLAPLGLAVTAPLLLLAHPTAPSQNLQAMLAEMRARPTGLSHGGIGTPTHLATVEFQLATKLEPTVVGYRGGGPQLTGLVAGDVPYGFVAISSAMSHVQAGRLRPLALTGPTRSPTLPAVPTMAEAGLAGVDTVGWWGFIAPAGVPAPLRQRLHALLLAPAREPAIQARLEGLGYSVVASDAASYGAQIRREITQWRETAERVGLRPE</sequence>
<dbReference type="InterPro" id="IPR042100">
    <property type="entry name" value="Bug_dom1"/>
</dbReference>
<dbReference type="Pfam" id="PF03401">
    <property type="entry name" value="TctC"/>
    <property type="match status" value="1"/>
</dbReference>
<dbReference type="PANTHER" id="PTHR42928">
    <property type="entry name" value="TRICARBOXYLATE-BINDING PROTEIN"/>
    <property type="match status" value="1"/>
</dbReference>
<keyword evidence="4" id="KW-1185">Reference proteome</keyword>
<dbReference type="Gene3D" id="3.40.190.10">
    <property type="entry name" value="Periplasmic binding protein-like II"/>
    <property type="match status" value="1"/>
</dbReference>
<evidence type="ECO:0000256" key="1">
    <source>
        <dbReference type="ARBA" id="ARBA00006987"/>
    </source>
</evidence>
<feature type="signal peptide" evidence="2">
    <location>
        <begin position="1"/>
        <end position="27"/>
    </location>
</feature>
<dbReference type="PIRSF" id="PIRSF017082">
    <property type="entry name" value="YflP"/>
    <property type="match status" value="1"/>
</dbReference>
<dbReference type="Proteomes" id="UP000600101">
    <property type="component" value="Unassembled WGS sequence"/>
</dbReference>
<comment type="similarity">
    <text evidence="1">Belongs to the UPF0065 (bug) family.</text>
</comment>
<gene>
    <name evidence="3" type="ORF">H7965_22615</name>
</gene>
<dbReference type="AlphaFoldDB" id="A0A9X0R4A1"/>
<dbReference type="InterPro" id="IPR005064">
    <property type="entry name" value="BUG"/>
</dbReference>